<feature type="domain" description="N-acetyltransferase" evidence="4">
    <location>
        <begin position="108"/>
        <end position="265"/>
    </location>
</feature>
<gene>
    <name evidence="5" type="ORF">GCM10009533_17900</name>
</gene>
<dbReference type="InterPro" id="IPR036388">
    <property type="entry name" value="WH-like_DNA-bd_sf"/>
</dbReference>
<comment type="caution">
    <text evidence="5">The sequence shown here is derived from an EMBL/GenBank/DDBJ whole genome shotgun (WGS) entry which is preliminary data.</text>
</comment>
<keyword evidence="2" id="KW-0012">Acyltransferase</keyword>
<proteinExistence type="predicted"/>
<evidence type="ECO:0000313" key="5">
    <source>
        <dbReference type="EMBL" id="GAA0519166.1"/>
    </source>
</evidence>
<dbReference type="InterPro" id="IPR000182">
    <property type="entry name" value="GNAT_dom"/>
</dbReference>
<dbReference type="SMART" id="SM00418">
    <property type="entry name" value="HTH_ARSR"/>
    <property type="match status" value="1"/>
</dbReference>
<dbReference type="RefSeq" id="WP_009942540.1">
    <property type="nucleotide sequence ID" value="NZ_BAAAGS010000008.1"/>
</dbReference>
<evidence type="ECO:0000259" key="4">
    <source>
        <dbReference type="PROSITE" id="PS51186"/>
    </source>
</evidence>
<dbReference type="PROSITE" id="PS51186">
    <property type="entry name" value="GNAT"/>
    <property type="match status" value="1"/>
</dbReference>
<evidence type="ECO:0000313" key="6">
    <source>
        <dbReference type="Proteomes" id="UP001500729"/>
    </source>
</evidence>
<dbReference type="SUPFAM" id="SSF55729">
    <property type="entry name" value="Acyl-CoA N-acyltransferases (Nat)"/>
    <property type="match status" value="1"/>
</dbReference>
<evidence type="ECO:0000259" key="3">
    <source>
        <dbReference type="PROSITE" id="PS50987"/>
    </source>
</evidence>
<dbReference type="Gene3D" id="3.40.630.30">
    <property type="match status" value="1"/>
</dbReference>
<protein>
    <recommendedName>
        <fullName evidence="7">Phosphinothricin acetyltransferase</fullName>
    </recommendedName>
</protein>
<dbReference type="InterPro" id="IPR016181">
    <property type="entry name" value="Acyl_CoA_acyltransferase"/>
</dbReference>
<dbReference type="Proteomes" id="UP001500729">
    <property type="component" value="Unassembled WGS sequence"/>
</dbReference>
<sequence>MPRTSDPAPLGEDTAAACAERFACLADPTRVRLLHRVAVAGSPVAVGELAQELGISESTCSEHLRGLAEGGFVLLDAACAAVKDPHVLWAALVPEKPRGWSPRVDDDVVVRALRPSDWPGVRRIYAEGIETGNATFETEVPDHGTLEAKWLPGHRWVAEAGGRIAGWGAATAVSSRPCYSGVVETSVYVGADARGRGVGNALLRKQIEAADADGLWTLQTAIFPENVASLALHRAAGFRTVGVRERIARHHGVWRDTVILERRRPGDDAV</sequence>
<keyword evidence="1" id="KW-0808">Transferase</keyword>
<accession>A0ABN1CHB2</accession>
<feature type="domain" description="HTH arsR-type" evidence="3">
    <location>
        <begin position="10"/>
        <end position="105"/>
    </location>
</feature>
<dbReference type="EMBL" id="BAAAGS010000008">
    <property type="protein sequence ID" value="GAA0519166.1"/>
    <property type="molecule type" value="Genomic_DNA"/>
</dbReference>
<dbReference type="InterPro" id="IPR011991">
    <property type="entry name" value="ArsR-like_HTH"/>
</dbReference>
<dbReference type="InterPro" id="IPR036390">
    <property type="entry name" value="WH_DNA-bd_sf"/>
</dbReference>
<dbReference type="Pfam" id="PF12840">
    <property type="entry name" value="HTH_20"/>
    <property type="match status" value="1"/>
</dbReference>
<evidence type="ECO:0008006" key="7">
    <source>
        <dbReference type="Google" id="ProtNLM"/>
    </source>
</evidence>
<dbReference type="CDD" id="cd04301">
    <property type="entry name" value="NAT_SF"/>
    <property type="match status" value="1"/>
</dbReference>
<dbReference type="SUPFAM" id="SSF46785">
    <property type="entry name" value="Winged helix' DNA-binding domain"/>
    <property type="match status" value="1"/>
</dbReference>
<dbReference type="PANTHER" id="PTHR43072">
    <property type="entry name" value="N-ACETYLTRANSFERASE"/>
    <property type="match status" value="1"/>
</dbReference>
<reference evidence="5 6" key="1">
    <citation type="journal article" date="2019" name="Int. J. Syst. Evol. Microbiol.">
        <title>The Global Catalogue of Microorganisms (GCM) 10K type strain sequencing project: providing services to taxonomists for standard genome sequencing and annotation.</title>
        <authorList>
            <consortium name="The Broad Institute Genomics Platform"/>
            <consortium name="The Broad Institute Genome Sequencing Center for Infectious Disease"/>
            <person name="Wu L."/>
            <person name="Ma J."/>
        </authorList>
    </citation>
    <scope>NUCLEOTIDE SEQUENCE [LARGE SCALE GENOMIC DNA]</scope>
    <source>
        <strain evidence="5 6">JCM 10303</strain>
    </source>
</reference>
<organism evidence="5 6">
    <name type="scientific">Saccharopolyspora erythraea</name>
    <name type="common">Streptomyces erythraeus</name>
    <dbReference type="NCBI Taxonomy" id="1836"/>
    <lineage>
        <taxon>Bacteria</taxon>
        <taxon>Bacillati</taxon>
        <taxon>Actinomycetota</taxon>
        <taxon>Actinomycetes</taxon>
        <taxon>Pseudonocardiales</taxon>
        <taxon>Pseudonocardiaceae</taxon>
        <taxon>Saccharopolyspora</taxon>
    </lineage>
</organism>
<evidence type="ECO:0000256" key="1">
    <source>
        <dbReference type="ARBA" id="ARBA00022679"/>
    </source>
</evidence>
<name>A0ABN1CHB2_SACER</name>
<evidence type="ECO:0000256" key="2">
    <source>
        <dbReference type="ARBA" id="ARBA00023315"/>
    </source>
</evidence>
<dbReference type="InterPro" id="IPR001845">
    <property type="entry name" value="HTH_ArsR_DNA-bd_dom"/>
</dbReference>
<dbReference type="PANTHER" id="PTHR43072:SF23">
    <property type="entry name" value="UPF0039 PROTEIN C11D3.02C"/>
    <property type="match status" value="1"/>
</dbReference>
<dbReference type="Pfam" id="PF00583">
    <property type="entry name" value="Acetyltransf_1"/>
    <property type="match status" value="1"/>
</dbReference>
<dbReference type="PROSITE" id="PS50987">
    <property type="entry name" value="HTH_ARSR_2"/>
    <property type="match status" value="1"/>
</dbReference>
<dbReference type="Gene3D" id="1.10.10.10">
    <property type="entry name" value="Winged helix-like DNA-binding domain superfamily/Winged helix DNA-binding domain"/>
    <property type="match status" value="1"/>
</dbReference>
<dbReference type="CDD" id="cd00090">
    <property type="entry name" value="HTH_ARSR"/>
    <property type="match status" value="1"/>
</dbReference>
<keyword evidence="6" id="KW-1185">Reference proteome</keyword>